<accession>B4VKB8</accession>
<evidence type="ECO:0000313" key="2">
    <source>
        <dbReference type="Proteomes" id="UP000003835"/>
    </source>
</evidence>
<proteinExistence type="predicted"/>
<sequence>MSEKSLMTNDDHHRTVNFNCPHLLRWSIPGHPHPKIG</sequence>
<dbReference type="HOGENOM" id="CLU_3342510_0_0_3"/>
<protein>
    <submittedName>
        <fullName evidence="1">Uncharacterized protein</fullName>
    </submittedName>
</protein>
<organism evidence="1 2">
    <name type="scientific">Coleofasciculus chthonoplastes PCC 7420</name>
    <dbReference type="NCBI Taxonomy" id="118168"/>
    <lineage>
        <taxon>Bacteria</taxon>
        <taxon>Bacillati</taxon>
        <taxon>Cyanobacteriota</taxon>
        <taxon>Cyanophyceae</taxon>
        <taxon>Coleofasciculales</taxon>
        <taxon>Coleofasciculaceae</taxon>
        <taxon>Coleofasciculus</taxon>
    </lineage>
</organism>
<name>B4VKB8_9CYAN</name>
<dbReference type="AlphaFoldDB" id="B4VKB8"/>
<dbReference type="EMBL" id="DS989843">
    <property type="protein sequence ID" value="EDX77547.1"/>
    <property type="molecule type" value="Genomic_DNA"/>
</dbReference>
<evidence type="ECO:0000313" key="1">
    <source>
        <dbReference type="EMBL" id="EDX77547.1"/>
    </source>
</evidence>
<dbReference type="Proteomes" id="UP000003835">
    <property type="component" value="Unassembled WGS sequence"/>
</dbReference>
<gene>
    <name evidence="1" type="ORF">MC7420_2871</name>
</gene>
<keyword evidence="2" id="KW-1185">Reference proteome</keyword>
<reference evidence="1 2" key="1">
    <citation type="submission" date="2008-07" db="EMBL/GenBank/DDBJ databases">
        <authorList>
            <person name="Tandeau de Marsac N."/>
            <person name="Ferriera S."/>
            <person name="Johnson J."/>
            <person name="Kravitz S."/>
            <person name="Beeson K."/>
            <person name="Sutton G."/>
            <person name="Rogers Y.-H."/>
            <person name="Friedman R."/>
            <person name="Frazier M."/>
            <person name="Venter J.C."/>
        </authorList>
    </citation>
    <scope>NUCLEOTIDE SEQUENCE [LARGE SCALE GENOMIC DNA]</scope>
    <source>
        <strain evidence="1 2">PCC 7420</strain>
    </source>
</reference>